<comment type="caution">
    <text evidence="1">The sequence shown here is derived from an EMBL/GenBank/DDBJ whole genome shotgun (WGS) entry which is preliminary data.</text>
</comment>
<sequence length="302" mass="33308">MALLEKLLKPSLFKPKWQHKDPSVRKQAVNNLTDEKILVQIANQDSDKGVRLLALSKIKSAQNLAAFLVCEQNDIRQQAQQQHLASLLPNKNIDDLANISSDNDLVSIATYTQDDALRLAAINKLNDESIRLDIACNNPVAKVRLAAAQGIQKTEALNTLMQIAQGKDKALYRFCKEQLGASKATEDAAKKLQQDITTAIATATQLAKSSYSPEYNGRLQLVKQNWAALSEQDLQQQQAFNTALVKCEDTLGAHIAEEKAAQDKIAATAKAKEDFISVLAQLESLEFNDAIADQLKTLEQSW</sequence>
<gene>
    <name evidence="1" type="ORF">A9R00_02575</name>
</gene>
<evidence type="ECO:0000313" key="2">
    <source>
        <dbReference type="Proteomes" id="UP000227088"/>
    </source>
</evidence>
<protein>
    <submittedName>
        <fullName evidence="1">Uncharacterized protein</fullName>
    </submittedName>
</protein>
<dbReference type="AlphaFoldDB" id="A0A1Y5I1Y1"/>
<proteinExistence type="predicted"/>
<accession>A0A1Y5I1Y1</accession>
<evidence type="ECO:0000313" key="1">
    <source>
        <dbReference type="EMBL" id="OUS41115.1"/>
    </source>
</evidence>
<feature type="non-terminal residue" evidence="1">
    <location>
        <position position="302"/>
    </location>
</feature>
<organism evidence="1 2">
    <name type="scientific">Oleispira antarctica</name>
    <dbReference type="NCBI Taxonomy" id="188908"/>
    <lineage>
        <taxon>Bacteria</taxon>
        <taxon>Pseudomonadati</taxon>
        <taxon>Pseudomonadota</taxon>
        <taxon>Gammaproteobacteria</taxon>
        <taxon>Oceanospirillales</taxon>
        <taxon>Oceanospirillaceae</taxon>
        <taxon>Oleispira</taxon>
    </lineage>
</organism>
<reference evidence="2" key="1">
    <citation type="journal article" date="2017" name="Proc. Natl. Acad. Sci. U.S.A.">
        <title>Simulation of Deepwater Horizon oil plume reveals substrate specialization within a complex community of hydrocarbon degraders.</title>
        <authorList>
            <person name="Hu P."/>
            <person name="Dubinsky E.A."/>
            <person name="Probst A.J."/>
            <person name="Wang J."/>
            <person name="Sieber C.M.K."/>
            <person name="Tom L.M."/>
            <person name="Gardinali P."/>
            <person name="Banfield J.F."/>
            <person name="Atlas R.M."/>
            <person name="Andersen G.L."/>
        </authorList>
    </citation>
    <scope>NUCLEOTIDE SEQUENCE [LARGE SCALE GENOMIC DNA]</scope>
</reference>
<dbReference type="EMBL" id="MABE01000148">
    <property type="protein sequence ID" value="OUS41115.1"/>
    <property type="molecule type" value="Genomic_DNA"/>
</dbReference>
<name>A0A1Y5I1Y1_OLEAN</name>
<dbReference type="Proteomes" id="UP000227088">
    <property type="component" value="Unassembled WGS sequence"/>
</dbReference>